<feature type="domain" description="PAS" evidence="4">
    <location>
        <begin position="134"/>
        <end position="208"/>
    </location>
</feature>
<dbReference type="SUPFAM" id="SSF55785">
    <property type="entry name" value="PYP-like sensor domain (PAS domain)"/>
    <property type="match status" value="2"/>
</dbReference>
<reference evidence="6" key="2">
    <citation type="submission" date="2021-04" db="EMBL/GenBank/DDBJ databases">
        <authorList>
            <person name="Dong X."/>
        </authorList>
    </citation>
    <scope>NUCLEOTIDE SEQUENCE</scope>
    <source>
        <strain evidence="6">LLY</strain>
    </source>
</reference>
<evidence type="ECO:0000259" key="5">
    <source>
        <dbReference type="PROSITE" id="PS50113"/>
    </source>
</evidence>
<dbReference type="NCBIfam" id="TIGR00229">
    <property type="entry name" value="sensory_box"/>
    <property type="match status" value="2"/>
</dbReference>
<dbReference type="SUPFAM" id="SSF52172">
    <property type="entry name" value="CheY-like"/>
    <property type="match status" value="1"/>
</dbReference>
<dbReference type="Gene3D" id="3.30.450.20">
    <property type="entry name" value="PAS domain"/>
    <property type="match status" value="2"/>
</dbReference>
<dbReference type="EMBL" id="JAGSOI010000006">
    <property type="protein sequence ID" value="MCM1985931.1"/>
    <property type="molecule type" value="Genomic_DNA"/>
</dbReference>
<dbReference type="InterPro" id="IPR001789">
    <property type="entry name" value="Sig_transdc_resp-reg_receiver"/>
</dbReference>
<organism evidence="6 8">
    <name type="scientific">Methanococcoides seepicolus</name>
    <dbReference type="NCBI Taxonomy" id="2828780"/>
    <lineage>
        <taxon>Archaea</taxon>
        <taxon>Methanobacteriati</taxon>
        <taxon>Methanobacteriota</taxon>
        <taxon>Stenosarchaea group</taxon>
        <taxon>Methanomicrobia</taxon>
        <taxon>Methanosarcinales</taxon>
        <taxon>Methanosarcinaceae</taxon>
        <taxon>Methanococcoides</taxon>
    </lineage>
</organism>
<protein>
    <submittedName>
        <fullName evidence="6">PAS domain S-box protein</fullName>
    </submittedName>
</protein>
<dbReference type="Pfam" id="PF00072">
    <property type="entry name" value="Response_reg"/>
    <property type="match status" value="1"/>
</dbReference>
<evidence type="ECO:0000259" key="3">
    <source>
        <dbReference type="PROSITE" id="PS50110"/>
    </source>
</evidence>
<dbReference type="SMART" id="SM00086">
    <property type="entry name" value="PAC"/>
    <property type="match status" value="2"/>
</dbReference>
<dbReference type="SMART" id="SM00091">
    <property type="entry name" value="PAS"/>
    <property type="match status" value="2"/>
</dbReference>
<dbReference type="PROSITE" id="PS50113">
    <property type="entry name" value="PAC"/>
    <property type="match status" value="1"/>
</dbReference>
<feature type="domain" description="PAS" evidence="4">
    <location>
        <begin position="264"/>
        <end position="328"/>
    </location>
</feature>
<sequence>MSELLPKILVVDDEPWNLELMEAYLSSDYELTMATNGVEALEKVKDFEPDVILLDVLMSKMDGYRTCEILKKDDSTKFIPVVLVTALSEKEDKIKGIESGADEFLSKPVDMLELKTRVHSLLKLKQQQDMVRKERDTAQKYLDVAGVMILIIDKDQNIVEINKKGKTILECSDEELIGINYFDNFIPVEDREFIKKRFNDFQGEVETEECSVFEMSIIAKSGQKKVLSWNAIKLKDKDGNKAEILCSGEDITARKIVEEELKKANEHLNLLTRISPIATIVLDSEQNIVTANEKATKLLGYANDEIIDNSISTITCNNELFEFADQDNLIVGLSKKDGNCIDLNIATSVIMENENKKGLVVTLQDISELSGLLIAPSIEENREIKDTPKLEASCT</sequence>
<dbReference type="GO" id="GO:0000160">
    <property type="term" value="P:phosphorelay signal transduction system"/>
    <property type="evidence" value="ECO:0007669"/>
    <property type="project" value="InterPro"/>
</dbReference>
<dbReference type="CDD" id="cd00130">
    <property type="entry name" value="PAS"/>
    <property type="match status" value="2"/>
</dbReference>
<dbReference type="AlphaFoldDB" id="A0A9E5DA53"/>
<dbReference type="Pfam" id="PF08448">
    <property type="entry name" value="PAS_4"/>
    <property type="match status" value="1"/>
</dbReference>
<evidence type="ECO:0000256" key="2">
    <source>
        <dbReference type="PROSITE-ProRule" id="PRU00169"/>
    </source>
</evidence>
<dbReference type="InterPro" id="IPR011006">
    <property type="entry name" value="CheY-like_superfamily"/>
</dbReference>
<comment type="caution">
    <text evidence="6">The sequence shown here is derived from an EMBL/GenBank/DDBJ whole genome shotgun (WGS) entry which is preliminary data.</text>
</comment>
<dbReference type="InterPro" id="IPR000014">
    <property type="entry name" value="PAS"/>
</dbReference>
<dbReference type="EMBL" id="JAGSOI010000018">
    <property type="protein sequence ID" value="MCM1986562.1"/>
    <property type="molecule type" value="Genomic_DNA"/>
</dbReference>
<dbReference type="PROSITE" id="PS50112">
    <property type="entry name" value="PAS"/>
    <property type="match status" value="2"/>
</dbReference>
<name>A0A9E5DA53_9EURY</name>
<dbReference type="InterPro" id="IPR035965">
    <property type="entry name" value="PAS-like_dom_sf"/>
</dbReference>
<dbReference type="InterPro" id="IPR050595">
    <property type="entry name" value="Bact_response_regulator"/>
</dbReference>
<dbReference type="InterPro" id="IPR013656">
    <property type="entry name" value="PAS_4"/>
</dbReference>
<dbReference type="InterPro" id="IPR001610">
    <property type="entry name" value="PAC"/>
</dbReference>
<dbReference type="RefSeq" id="WP_250867302.1">
    <property type="nucleotide sequence ID" value="NZ_JAGSOI010000006.1"/>
</dbReference>
<feature type="domain" description="PAC" evidence="5">
    <location>
        <begin position="211"/>
        <end position="263"/>
    </location>
</feature>
<keyword evidence="8" id="KW-1185">Reference proteome</keyword>
<dbReference type="Gene3D" id="3.40.50.2300">
    <property type="match status" value="1"/>
</dbReference>
<evidence type="ECO:0000259" key="4">
    <source>
        <dbReference type="PROSITE" id="PS50112"/>
    </source>
</evidence>
<dbReference type="PANTHER" id="PTHR44591">
    <property type="entry name" value="STRESS RESPONSE REGULATOR PROTEIN 1"/>
    <property type="match status" value="1"/>
</dbReference>
<feature type="domain" description="Response regulatory" evidence="3">
    <location>
        <begin position="7"/>
        <end position="122"/>
    </location>
</feature>
<reference evidence="6" key="1">
    <citation type="journal article" date="2021" name="mSystems">
        <title>Bacteria and Archaea Synergistically Convert Glycine Betaine to Biogenic Methane in the Formosa Cold Seep of the South China Sea.</title>
        <authorList>
            <person name="Li L."/>
            <person name="Zhang W."/>
            <person name="Zhang S."/>
            <person name="Song L."/>
            <person name="Sun Q."/>
            <person name="Zhang H."/>
            <person name="Xiang H."/>
            <person name="Dong X."/>
        </authorList>
    </citation>
    <scope>NUCLEOTIDE SEQUENCE</scope>
    <source>
        <strain evidence="6">LLY</strain>
    </source>
</reference>
<dbReference type="PANTHER" id="PTHR44591:SF3">
    <property type="entry name" value="RESPONSE REGULATORY DOMAIN-CONTAINING PROTEIN"/>
    <property type="match status" value="1"/>
</dbReference>
<dbReference type="PROSITE" id="PS50110">
    <property type="entry name" value="RESPONSE_REGULATORY"/>
    <property type="match status" value="1"/>
</dbReference>
<gene>
    <name evidence="6" type="ORF">KDK67_02705</name>
    <name evidence="7" type="ORF">KDK67_06040</name>
</gene>
<evidence type="ECO:0000313" key="8">
    <source>
        <dbReference type="Proteomes" id="UP001056766"/>
    </source>
</evidence>
<dbReference type="Proteomes" id="UP001056766">
    <property type="component" value="Unassembled WGS sequence"/>
</dbReference>
<dbReference type="InterPro" id="IPR000700">
    <property type="entry name" value="PAS-assoc_C"/>
</dbReference>
<feature type="modified residue" description="4-aspartylphosphate" evidence="2">
    <location>
        <position position="55"/>
    </location>
</feature>
<evidence type="ECO:0000313" key="7">
    <source>
        <dbReference type="EMBL" id="MCM1986562.1"/>
    </source>
</evidence>
<evidence type="ECO:0000256" key="1">
    <source>
        <dbReference type="ARBA" id="ARBA00022553"/>
    </source>
</evidence>
<accession>A0A9E5DA53</accession>
<dbReference type="Pfam" id="PF13426">
    <property type="entry name" value="PAS_9"/>
    <property type="match status" value="1"/>
</dbReference>
<dbReference type="SMART" id="SM00448">
    <property type="entry name" value="REC"/>
    <property type="match status" value="1"/>
</dbReference>
<keyword evidence="1 2" id="KW-0597">Phosphoprotein</keyword>
<evidence type="ECO:0000313" key="6">
    <source>
        <dbReference type="EMBL" id="MCM1985931.1"/>
    </source>
</evidence>
<proteinExistence type="predicted"/>